<keyword evidence="2" id="KW-1133">Transmembrane helix</keyword>
<accession>A0A1E3JHN0</accession>
<feature type="region of interest" description="Disordered" evidence="1">
    <location>
        <begin position="1"/>
        <end position="92"/>
    </location>
</feature>
<feature type="transmembrane region" description="Helical" evidence="2">
    <location>
        <begin position="276"/>
        <end position="301"/>
    </location>
</feature>
<reference evidence="3 4" key="1">
    <citation type="submission" date="2016-06" db="EMBL/GenBank/DDBJ databases">
        <title>Evolution of pathogenesis and genome organization in the Tremellales.</title>
        <authorList>
            <person name="Cuomo C."/>
            <person name="Litvintseva A."/>
            <person name="Heitman J."/>
            <person name="Chen Y."/>
            <person name="Sun S."/>
            <person name="Springer D."/>
            <person name="Dromer F."/>
            <person name="Young S."/>
            <person name="Zeng Q."/>
            <person name="Chapman S."/>
            <person name="Gujja S."/>
            <person name="Saif S."/>
            <person name="Birren B."/>
        </authorList>
    </citation>
    <scope>NUCLEOTIDE SEQUENCE [LARGE SCALE GENOMIC DNA]</scope>
    <source>
        <strain evidence="3 4">CBS 6273</strain>
    </source>
</reference>
<protein>
    <recommendedName>
        <fullName evidence="5">Integral membrane protein</fullName>
    </recommendedName>
</protein>
<evidence type="ECO:0008006" key="5">
    <source>
        <dbReference type="Google" id="ProtNLM"/>
    </source>
</evidence>
<dbReference type="Proteomes" id="UP000095149">
    <property type="component" value="Unassembled WGS sequence"/>
</dbReference>
<sequence length="425" mass="46523">MTTSRPLPDSHSSYVLKSHRSPHPYFSPTHLSFSDPHTGVKSGSWSSRRSRKGRYTPKRARVHYVTHKSAAAGETESGVGRSEEGSEKAKDGEVRRMEDYAVARIKLAEKVRLKPQLKMDVTFWIAVIFTSGSVVWVVNGFLVWFPVLRPELDTDAFSESASALAFIGGTIFLVGSYLMVVEALDRGREINFGTALGQLLHHRRFTSPQATIGSSDLSKLLSHTSTSSANLGEPHTHDAGNSDKGRGKLDEEGAKVMGGAKGFVWWGKPMWHDMGYLAAIVQLFAATIFWVSTVTGLPGVIPGYADGEGSTAIIDVFFWTPQGKSFILFIGGTGFIVSSLILMLETQTQPWLPNLTDIGWWIGFWNLIGAFGFMLCGALGYSDKSGVVYESDLATFWGSWAFLIGSVVQLGEAIWREPEEGNGKS</sequence>
<evidence type="ECO:0000256" key="1">
    <source>
        <dbReference type="SAM" id="MobiDB-lite"/>
    </source>
</evidence>
<feature type="transmembrane region" description="Helical" evidence="2">
    <location>
        <begin position="121"/>
        <end position="148"/>
    </location>
</feature>
<feature type="transmembrane region" description="Helical" evidence="2">
    <location>
        <begin position="393"/>
        <end position="415"/>
    </location>
</feature>
<keyword evidence="2" id="KW-0812">Transmembrane</keyword>
<evidence type="ECO:0000313" key="4">
    <source>
        <dbReference type="Proteomes" id="UP000095149"/>
    </source>
</evidence>
<dbReference type="OrthoDB" id="2603at2759"/>
<feature type="transmembrane region" description="Helical" evidence="2">
    <location>
        <begin position="326"/>
        <end position="346"/>
    </location>
</feature>
<evidence type="ECO:0000313" key="3">
    <source>
        <dbReference type="EMBL" id="ODO00380.1"/>
    </source>
</evidence>
<feature type="compositionally biased region" description="Basic and acidic residues" evidence="1">
    <location>
        <begin position="234"/>
        <end position="250"/>
    </location>
</feature>
<feature type="compositionally biased region" description="Basic residues" evidence="1">
    <location>
        <begin position="48"/>
        <end position="66"/>
    </location>
</feature>
<feature type="transmembrane region" description="Helical" evidence="2">
    <location>
        <begin position="160"/>
        <end position="180"/>
    </location>
</feature>
<organism evidence="3 4">
    <name type="scientific">Cryptococcus amylolentus CBS 6273</name>
    <dbReference type="NCBI Taxonomy" id="1296118"/>
    <lineage>
        <taxon>Eukaryota</taxon>
        <taxon>Fungi</taxon>
        <taxon>Dikarya</taxon>
        <taxon>Basidiomycota</taxon>
        <taxon>Agaricomycotina</taxon>
        <taxon>Tremellomycetes</taxon>
        <taxon>Tremellales</taxon>
        <taxon>Cryptococcaceae</taxon>
        <taxon>Cryptococcus</taxon>
    </lineage>
</organism>
<dbReference type="AlphaFoldDB" id="A0A1E3JHN0"/>
<gene>
    <name evidence="3" type="ORF">I350_07016</name>
</gene>
<name>A0A1E3JHN0_9TREE</name>
<feature type="transmembrane region" description="Helical" evidence="2">
    <location>
        <begin position="358"/>
        <end position="381"/>
    </location>
</feature>
<comment type="caution">
    <text evidence="3">The sequence shown here is derived from an EMBL/GenBank/DDBJ whole genome shotgun (WGS) entry which is preliminary data.</text>
</comment>
<feature type="region of interest" description="Disordered" evidence="1">
    <location>
        <begin position="225"/>
        <end position="250"/>
    </location>
</feature>
<dbReference type="EMBL" id="MEKH01000011">
    <property type="protein sequence ID" value="ODO00380.1"/>
    <property type="molecule type" value="Genomic_DNA"/>
</dbReference>
<feature type="compositionally biased region" description="Basic and acidic residues" evidence="1">
    <location>
        <begin position="81"/>
        <end position="92"/>
    </location>
</feature>
<keyword evidence="2" id="KW-0472">Membrane</keyword>
<proteinExistence type="predicted"/>
<evidence type="ECO:0000256" key="2">
    <source>
        <dbReference type="SAM" id="Phobius"/>
    </source>
</evidence>
<feature type="compositionally biased region" description="Polar residues" evidence="1">
    <location>
        <begin position="1"/>
        <end position="15"/>
    </location>
</feature>